<name>A0ABS2WTX2_9BACT</name>
<evidence type="ECO:0000313" key="4">
    <source>
        <dbReference type="EMBL" id="MBN2965114.1"/>
    </source>
</evidence>
<dbReference type="InterPro" id="IPR001610">
    <property type="entry name" value="PAC"/>
</dbReference>
<feature type="domain" description="HD-GYP" evidence="3">
    <location>
        <begin position="168"/>
        <end position="365"/>
    </location>
</feature>
<dbReference type="InterPro" id="IPR035965">
    <property type="entry name" value="PAS-like_dom_sf"/>
</dbReference>
<dbReference type="PROSITE" id="PS51832">
    <property type="entry name" value="HD_GYP"/>
    <property type="match status" value="1"/>
</dbReference>
<dbReference type="PROSITE" id="PS50112">
    <property type="entry name" value="PAS"/>
    <property type="match status" value="1"/>
</dbReference>
<dbReference type="SMART" id="SM00091">
    <property type="entry name" value="PAS"/>
    <property type="match status" value="1"/>
</dbReference>
<dbReference type="PANTHER" id="PTHR45228:SF9">
    <property type="entry name" value="3'3'-CGAMP-SPECIFIC PHOSPHODIESTERASE 2"/>
    <property type="match status" value="1"/>
</dbReference>
<organism evidence="4 5">
    <name type="scientific">Sulfurospirillum tamanense</name>
    <dbReference type="NCBI Taxonomy" id="2813362"/>
    <lineage>
        <taxon>Bacteria</taxon>
        <taxon>Pseudomonadati</taxon>
        <taxon>Campylobacterota</taxon>
        <taxon>Epsilonproteobacteria</taxon>
        <taxon>Campylobacterales</taxon>
        <taxon>Sulfurospirillaceae</taxon>
        <taxon>Sulfurospirillum</taxon>
    </lineage>
</organism>
<dbReference type="EMBL" id="JAFHKK010000024">
    <property type="protein sequence ID" value="MBN2965114.1"/>
    <property type="molecule type" value="Genomic_DNA"/>
</dbReference>
<dbReference type="CDD" id="cd00130">
    <property type="entry name" value="PAS"/>
    <property type="match status" value="1"/>
</dbReference>
<evidence type="ECO:0000313" key="5">
    <source>
        <dbReference type="Proteomes" id="UP000703590"/>
    </source>
</evidence>
<dbReference type="SUPFAM" id="SSF55785">
    <property type="entry name" value="PYP-like sensor domain (PAS domain)"/>
    <property type="match status" value="1"/>
</dbReference>
<dbReference type="SUPFAM" id="SSF109604">
    <property type="entry name" value="HD-domain/PDEase-like"/>
    <property type="match status" value="1"/>
</dbReference>
<dbReference type="PANTHER" id="PTHR45228">
    <property type="entry name" value="CYCLIC DI-GMP PHOSPHODIESTERASE TM_0186-RELATED"/>
    <property type="match status" value="1"/>
</dbReference>
<comment type="caution">
    <text evidence="4">The sequence shown here is derived from an EMBL/GenBank/DDBJ whole genome shotgun (WGS) entry which is preliminary data.</text>
</comment>
<dbReference type="SMART" id="SM00471">
    <property type="entry name" value="HDc"/>
    <property type="match status" value="1"/>
</dbReference>
<dbReference type="Pfam" id="PF13487">
    <property type="entry name" value="HD_5"/>
    <property type="match status" value="1"/>
</dbReference>
<keyword evidence="5" id="KW-1185">Reference proteome</keyword>
<evidence type="ECO:0000259" key="2">
    <source>
        <dbReference type="PROSITE" id="PS50113"/>
    </source>
</evidence>
<accession>A0ABS2WTX2</accession>
<dbReference type="NCBIfam" id="TIGR00229">
    <property type="entry name" value="sensory_box"/>
    <property type="match status" value="1"/>
</dbReference>
<dbReference type="Pfam" id="PF13426">
    <property type="entry name" value="PAS_9"/>
    <property type="match status" value="1"/>
</dbReference>
<dbReference type="SMART" id="SM00086">
    <property type="entry name" value="PAC"/>
    <property type="match status" value="1"/>
</dbReference>
<dbReference type="InterPro" id="IPR000700">
    <property type="entry name" value="PAS-assoc_C"/>
</dbReference>
<dbReference type="InterPro" id="IPR037522">
    <property type="entry name" value="HD_GYP_dom"/>
</dbReference>
<dbReference type="InterPro" id="IPR003607">
    <property type="entry name" value="HD/PDEase_dom"/>
</dbReference>
<dbReference type="InterPro" id="IPR000014">
    <property type="entry name" value="PAS"/>
</dbReference>
<feature type="domain" description="PAS" evidence="1">
    <location>
        <begin position="53"/>
        <end position="88"/>
    </location>
</feature>
<proteinExistence type="predicted"/>
<dbReference type="Gene3D" id="3.30.450.20">
    <property type="entry name" value="PAS domain"/>
    <property type="match status" value="1"/>
</dbReference>
<evidence type="ECO:0000259" key="3">
    <source>
        <dbReference type="PROSITE" id="PS51832"/>
    </source>
</evidence>
<evidence type="ECO:0000259" key="1">
    <source>
        <dbReference type="PROSITE" id="PS50112"/>
    </source>
</evidence>
<gene>
    <name evidence="4" type="ORF">JWV37_10000</name>
</gene>
<reference evidence="4" key="2">
    <citation type="submission" date="2021-02" db="EMBL/GenBank/DDBJ databases">
        <authorList>
            <person name="Merkel A.Y."/>
        </authorList>
    </citation>
    <scope>NUCLEOTIDE SEQUENCE</scope>
    <source>
        <strain evidence="4">T05b</strain>
    </source>
</reference>
<protein>
    <submittedName>
        <fullName evidence="4">HD domain-containing protein</fullName>
    </submittedName>
</protein>
<reference evidence="4" key="1">
    <citation type="submission" date="2021-02" db="EMBL/GenBank/DDBJ databases">
        <title>Sulfurospirillum tamanensis sp. nov.</title>
        <authorList>
            <person name="Frolova A."/>
            <person name="Merkel A."/>
            <person name="Slobodkin A."/>
        </authorList>
    </citation>
    <scope>NUCLEOTIDE SEQUENCE</scope>
    <source>
        <strain evidence="4">T05b</strain>
    </source>
</reference>
<dbReference type="PROSITE" id="PS50113">
    <property type="entry name" value="PAC"/>
    <property type="match status" value="1"/>
</dbReference>
<dbReference type="Proteomes" id="UP000703590">
    <property type="component" value="Unassembled WGS sequence"/>
</dbReference>
<dbReference type="Gene3D" id="1.10.3210.10">
    <property type="entry name" value="Hypothetical protein af1432"/>
    <property type="match status" value="1"/>
</dbReference>
<feature type="domain" description="PAC" evidence="2">
    <location>
        <begin position="105"/>
        <end position="159"/>
    </location>
</feature>
<dbReference type="InterPro" id="IPR052020">
    <property type="entry name" value="Cyclic_di-GMP/3'3'-cGAMP_PDE"/>
</dbReference>
<dbReference type="CDD" id="cd00077">
    <property type="entry name" value="HDc"/>
    <property type="match status" value="1"/>
</dbReference>
<sequence>MMKPYSIYPDQFFSTFKKIISKLGFIKNSKRHEGLLREYKEAIDRSAIVSKTDPKGTITYVNDAFCTISQYSAQELLGKPHNIIRHPDMPALAFEEMWHTITSKRPWGGVVKNRKKDGTAYYVKSLINPILNEHGEIEEFIAIRHDVTELEMYRQDLETRLQESVDEIVQTQREILYTVGAIGEKRSKETGLHVKRVAHYSYVLAKLYGLDEKQAQLLREASPMHDIGKVGIPDSVLLKPGPLDDEEWAIIKTHPTLGYEMLKHSNREILQAAAIIAHEHHERWDGKGYPRGLKDEEIHIFGRITAIADVYDALGHDRVYKKAWSLAQIQELFHEEKGRGFDPVLSELFLTHIHQFETIKSNLSPSFF</sequence>